<evidence type="ECO:0000313" key="8">
    <source>
        <dbReference type="Proteomes" id="UP001210211"/>
    </source>
</evidence>
<name>A0AAD6EWP8_9POAL</name>
<dbReference type="InterPro" id="IPR006564">
    <property type="entry name" value="Znf_PMZ"/>
</dbReference>
<evidence type="ECO:0000256" key="5">
    <source>
        <dbReference type="SAM" id="MobiDB-lite"/>
    </source>
</evidence>
<keyword evidence="1" id="KW-0479">Metal-binding</keyword>
<proteinExistence type="predicted"/>
<keyword evidence="2 4" id="KW-0863">Zinc-finger</keyword>
<evidence type="ECO:0000256" key="1">
    <source>
        <dbReference type="ARBA" id="ARBA00022723"/>
    </source>
</evidence>
<dbReference type="Pfam" id="PF10551">
    <property type="entry name" value="MULE"/>
    <property type="match status" value="1"/>
</dbReference>
<feature type="region of interest" description="Disordered" evidence="5">
    <location>
        <begin position="38"/>
        <end position="61"/>
    </location>
</feature>
<protein>
    <recommendedName>
        <fullName evidence="6">SWIM-type domain-containing protein</fullName>
    </recommendedName>
</protein>
<evidence type="ECO:0000256" key="3">
    <source>
        <dbReference type="ARBA" id="ARBA00022833"/>
    </source>
</evidence>
<dbReference type="SMART" id="SM00575">
    <property type="entry name" value="ZnF_PMZ"/>
    <property type="match status" value="1"/>
</dbReference>
<dbReference type="PANTHER" id="PTHR47718">
    <property type="entry name" value="OS01G0519700 PROTEIN"/>
    <property type="match status" value="1"/>
</dbReference>
<reference evidence="7 8" key="1">
    <citation type="journal article" date="2022" name="Cell">
        <title>Repeat-based holocentromeres influence genome architecture and karyotype evolution.</title>
        <authorList>
            <person name="Hofstatter P.G."/>
            <person name="Thangavel G."/>
            <person name="Lux T."/>
            <person name="Neumann P."/>
            <person name="Vondrak T."/>
            <person name="Novak P."/>
            <person name="Zhang M."/>
            <person name="Costa L."/>
            <person name="Castellani M."/>
            <person name="Scott A."/>
            <person name="Toegelov H."/>
            <person name="Fuchs J."/>
            <person name="Mata-Sucre Y."/>
            <person name="Dias Y."/>
            <person name="Vanzela A.L.L."/>
            <person name="Huettel B."/>
            <person name="Almeida C.C.S."/>
            <person name="Simkova H."/>
            <person name="Souza G."/>
            <person name="Pedrosa-Harand A."/>
            <person name="Macas J."/>
            <person name="Mayer K.F.X."/>
            <person name="Houben A."/>
            <person name="Marques A."/>
        </authorList>
    </citation>
    <scope>NUCLEOTIDE SEQUENCE [LARGE SCALE GENOMIC DNA]</scope>
    <source>
        <strain evidence="7">RhyTen1mFocal</strain>
    </source>
</reference>
<dbReference type="InterPro" id="IPR004330">
    <property type="entry name" value="FAR1_DNA_bnd_dom"/>
</dbReference>
<dbReference type="EMBL" id="JAMRDG010000001">
    <property type="protein sequence ID" value="KAJ3703888.1"/>
    <property type="molecule type" value="Genomic_DNA"/>
</dbReference>
<sequence length="887" mass="100921">MSLIGFDLNIGFDVHMSPQTAIAAETWDSTEALIHSTNTEDVVEQKSTETSNETDPASSSICIIPDPIPGIPAPVIGMEFVSKEEAWQFYSRYAYSVGFGASRNGGSSKNGKAVRETIRCHKGGETRGKTDKPVSERRRAVKKSGCQARILLRFNSAKEVWFIHNVVLGHNHELCPEYSYKLTSHRNLPYYVKKLLEINEHSGLPLIGNINAVMQMGGGAELCGYSERDARNHVGKVRRYNLKNGDAAAMMSYFREKQAVDPNFFYQCKFDEENRLELVFWSDSVSRAAYQYFGDALSFDATYLVNKFDLPVAPFVGVNHHGKTTVFGCAMMTCEDADSYMWIMSTFLQCMRGKAPSTIITDQSKAMTLAIEKCLPNTIHRFCLWHIMNKVPNKVPHDETVIKEIKSAVYNSLTIDQFESSWQNVITKSSLQEHPWLSEMYEKRSTWIPAYFKNHFWAGMSTTQRSESMNSFLDKFVNSKTTLSQFVKQFEEALGKQRRTEIELDFQCVDGFPKTFTEEAVEDQFAGAYTHKMFYKFQKELLAVIGLKFNPCERLGGRRVYTIVEKKMGKNLEYKVDYNAEDQTYSCDCSLFQTVGIVCRHALLVCKQEDQEFVPSIYVLDRWSTHCKRNHLDAKSIAMRVNDRRETYNNLYSLLHGVFLDLIDYALLDEHTLKTVVDGMNDLRMSLCNSRESRGDGVGNVGSNVGESETGCSVVGADGDSNQAVKDPIKRRKRGRNPNQRWKSHEEIIRDKKKQKMKKLTQLEGNVNGGAGVKKFITHCKPGHVLVFYERDILPKMSALQKERLMETPFAHLFEMPEALLSPTLLRKVVEIFDPEDETFKIHGVSLPFRSEDVGVVLGLRDNGILIKFHDEDGRQKKHGFTKAVFS</sequence>
<dbReference type="Pfam" id="PF03101">
    <property type="entry name" value="FAR1"/>
    <property type="match status" value="1"/>
</dbReference>
<dbReference type="AlphaFoldDB" id="A0AAD6EWP8"/>
<dbReference type="PROSITE" id="PS50966">
    <property type="entry name" value="ZF_SWIM"/>
    <property type="match status" value="1"/>
</dbReference>
<organism evidence="7 8">
    <name type="scientific">Rhynchospora tenuis</name>
    <dbReference type="NCBI Taxonomy" id="198213"/>
    <lineage>
        <taxon>Eukaryota</taxon>
        <taxon>Viridiplantae</taxon>
        <taxon>Streptophyta</taxon>
        <taxon>Embryophyta</taxon>
        <taxon>Tracheophyta</taxon>
        <taxon>Spermatophyta</taxon>
        <taxon>Magnoliopsida</taxon>
        <taxon>Liliopsida</taxon>
        <taxon>Poales</taxon>
        <taxon>Cyperaceae</taxon>
        <taxon>Cyperoideae</taxon>
        <taxon>Rhynchosporeae</taxon>
        <taxon>Rhynchospora</taxon>
    </lineage>
</organism>
<keyword evidence="3" id="KW-0862">Zinc</keyword>
<keyword evidence="8" id="KW-1185">Reference proteome</keyword>
<gene>
    <name evidence="7" type="ORF">LUZ61_007593</name>
</gene>
<accession>A0AAD6EWP8</accession>
<dbReference type="InterPro" id="IPR007527">
    <property type="entry name" value="Znf_SWIM"/>
</dbReference>
<evidence type="ECO:0000313" key="7">
    <source>
        <dbReference type="EMBL" id="KAJ3703888.1"/>
    </source>
</evidence>
<comment type="caution">
    <text evidence="7">The sequence shown here is derived from an EMBL/GenBank/DDBJ whole genome shotgun (WGS) entry which is preliminary data.</text>
</comment>
<evidence type="ECO:0000256" key="2">
    <source>
        <dbReference type="ARBA" id="ARBA00022771"/>
    </source>
</evidence>
<evidence type="ECO:0000256" key="4">
    <source>
        <dbReference type="PROSITE-ProRule" id="PRU00325"/>
    </source>
</evidence>
<dbReference type="InterPro" id="IPR018289">
    <property type="entry name" value="MULE_transposase_dom"/>
</dbReference>
<dbReference type="Proteomes" id="UP001210211">
    <property type="component" value="Unassembled WGS sequence"/>
</dbReference>
<evidence type="ECO:0000259" key="6">
    <source>
        <dbReference type="PROSITE" id="PS50966"/>
    </source>
</evidence>
<dbReference type="GO" id="GO:0008270">
    <property type="term" value="F:zinc ion binding"/>
    <property type="evidence" value="ECO:0007669"/>
    <property type="project" value="UniProtKB-KW"/>
</dbReference>
<feature type="domain" description="SWIM-type" evidence="6">
    <location>
        <begin position="574"/>
        <end position="610"/>
    </location>
</feature>